<dbReference type="AlphaFoldDB" id="A0A3Q7IAC2"/>
<accession>A0A3Q7IAC2</accession>
<dbReference type="Gramene" id="Solyc10g006750.3.1">
    <property type="protein sequence ID" value="Solyc10g006750.3.1.1"/>
    <property type="gene ID" value="Solyc10g006750.3"/>
</dbReference>
<dbReference type="InParanoid" id="A0A3Q7IAC2"/>
<dbReference type="EnsemblPlants" id="Solyc10g006750.3.1">
    <property type="protein sequence ID" value="Solyc10g006750.3.1.1"/>
    <property type="gene ID" value="Solyc10g006750.3"/>
</dbReference>
<proteinExistence type="predicted"/>
<dbReference type="Proteomes" id="UP000004994">
    <property type="component" value="Chromosome 10"/>
</dbReference>
<reference evidence="1" key="2">
    <citation type="submission" date="2019-01" db="UniProtKB">
        <authorList>
            <consortium name="EnsemblPlants"/>
        </authorList>
    </citation>
    <scope>IDENTIFICATION</scope>
    <source>
        <strain evidence="1">cv. Heinz 1706</strain>
    </source>
</reference>
<evidence type="ECO:0000313" key="1">
    <source>
        <dbReference type="EnsemblPlants" id="Solyc10g006750.3.1.1"/>
    </source>
</evidence>
<organism evidence="1">
    <name type="scientific">Solanum lycopersicum</name>
    <name type="common">Tomato</name>
    <name type="synonym">Lycopersicon esculentum</name>
    <dbReference type="NCBI Taxonomy" id="4081"/>
    <lineage>
        <taxon>Eukaryota</taxon>
        <taxon>Viridiplantae</taxon>
        <taxon>Streptophyta</taxon>
        <taxon>Embryophyta</taxon>
        <taxon>Tracheophyta</taxon>
        <taxon>Spermatophyta</taxon>
        <taxon>Magnoliopsida</taxon>
        <taxon>eudicotyledons</taxon>
        <taxon>Gunneridae</taxon>
        <taxon>Pentapetalae</taxon>
        <taxon>asterids</taxon>
        <taxon>lamiids</taxon>
        <taxon>Solanales</taxon>
        <taxon>Solanaceae</taxon>
        <taxon>Solanoideae</taxon>
        <taxon>Solaneae</taxon>
        <taxon>Solanum</taxon>
        <taxon>Solanum subgen. Lycopersicon</taxon>
    </lineage>
</organism>
<evidence type="ECO:0000313" key="2">
    <source>
        <dbReference type="Proteomes" id="UP000004994"/>
    </source>
</evidence>
<sequence>MHSTQKSIENNLSNNMYILLFSNITRETKLSILLSSMYRRNYKILLTHSTKLNNS</sequence>
<name>A0A3Q7IAC2_SOLLC</name>
<keyword evidence="2" id="KW-1185">Reference proteome</keyword>
<reference evidence="1" key="1">
    <citation type="journal article" date="2012" name="Nature">
        <title>The tomato genome sequence provides insights into fleshy fruit evolution.</title>
        <authorList>
            <consortium name="Tomato Genome Consortium"/>
        </authorList>
    </citation>
    <scope>NUCLEOTIDE SEQUENCE [LARGE SCALE GENOMIC DNA]</scope>
    <source>
        <strain evidence="1">cv. Heinz 1706</strain>
    </source>
</reference>
<protein>
    <submittedName>
        <fullName evidence="1">Uncharacterized protein</fullName>
    </submittedName>
</protein>